<dbReference type="InterPro" id="IPR001678">
    <property type="entry name" value="MeTrfase_RsmB-F_NOP2_dom"/>
</dbReference>
<evidence type="ECO:0000256" key="3">
    <source>
        <dbReference type="ARBA" id="ARBA00022679"/>
    </source>
</evidence>
<dbReference type="GO" id="GO:0008173">
    <property type="term" value="F:RNA methyltransferase activity"/>
    <property type="evidence" value="ECO:0007669"/>
    <property type="project" value="InterPro"/>
</dbReference>
<evidence type="ECO:0000259" key="7">
    <source>
        <dbReference type="PROSITE" id="PS51686"/>
    </source>
</evidence>
<dbReference type="InterPro" id="IPR031340">
    <property type="entry name" value="RsmF_methylt_CI"/>
</dbReference>
<dbReference type="InterPro" id="IPR049560">
    <property type="entry name" value="MeTrfase_RsmB-F_NOP2_cat"/>
</dbReference>
<dbReference type="GO" id="GO:0006396">
    <property type="term" value="P:RNA processing"/>
    <property type="evidence" value="ECO:0007669"/>
    <property type="project" value="InterPro"/>
</dbReference>
<evidence type="ECO:0000313" key="8">
    <source>
        <dbReference type="EMBL" id="PPK80887.1"/>
    </source>
</evidence>
<evidence type="ECO:0000256" key="5">
    <source>
        <dbReference type="ARBA" id="ARBA00022884"/>
    </source>
</evidence>
<proteinExistence type="inferred from homology"/>
<dbReference type="Gene3D" id="3.30.70.1170">
    <property type="entry name" value="Sun protein, domain 3"/>
    <property type="match status" value="1"/>
</dbReference>
<accession>A0A2S6HT06</accession>
<dbReference type="Proteomes" id="UP000237749">
    <property type="component" value="Unassembled WGS sequence"/>
</dbReference>
<dbReference type="InterPro" id="IPR027391">
    <property type="entry name" value="Nol1_Nop2_Fmu_2"/>
</dbReference>
<dbReference type="InterPro" id="IPR023267">
    <property type="entry name" value="RCMT"/>
</dbReference>
<feature type="binding site" evidence="6">
    <location>
        <position position="179"/>
    </location>
    <ligand>
        <name>S-adenosyl-L-methionine</name>
        <dbReference type="ChEBI" id="CHEBI:59789"/>
    </ligand>
</feature>
<dbReference type="InterPro" id="IPR029063">
    <property type="entry name" value="SAM-dependent_MTases_sf"/>
</dbReference>
<evidence type="ECO:0000256" key="6">
    <source>
        <dbReference type="PROSITE-ProRule" id="PRU01023"/>
    </source>
</evidence>
<dbReference type="NCBIfam" id="TIGR00446">
    <property type="entry name" value="nop2p"/>
    <property type="match status" value="1"/>
</dbReference>
<evidence type="ECO:0000256" key="1">
    <source>
        <dbReference type="ARBA" id="ARBA00022490"/>
    </source>
</evidence>
<dbReference type="PANTHER" id="PTHR22807">
    <property type="entry name" value="NOP2 YEAST -RELATED NOL1/NOP2/FMU SUN DOMAIN-CONTAINING"/>
    <property type="match status" value="1"/>
</dbReference>
<keyword evidence="3 6" id="KW-0808">Transferase</keyword>
<dbReference type="PRINTS" id="PR02008">
    <property type="entry name" value="RCMTFAMILY"/>
</dbReference>
<organism evidence="8 9">
    <name type="scientific">Lacrimispora xylanisolvens</name>
    <dbReference type="NCBI Taxonomy" id="384636"/>
    <lineage>
        <taxon>Bacteria</taxon>
        <taxon>Bacillati</taxon>
        <taxon>Bacillota</taxon>
        <taxon>Clostridia</taxon>
        <taxon>Lachnospirales</taxon>
        <taxon>Lachnospiraceae</taxon>
        <taxon>Lacrimispora</taxon>
    </lineage>
</organism>
<dbReference type="Gene3D" id="3.40.50.150">
    <property type="entry name" value="Vaccinia Virus protein VP39"/>
    <property type="match status" value="1"/>
</dbReference>
<keyword evidence="4 6" id="KW-0949">S-adenosyl-L-methionine</keyword>
<dbReference type="InterPro" id="IPR011023">
    <property type="entry name" value="Nop2p"/>
</dbReference>
<keyword evidence="9" id="KW-1185">Reference proteome</keyword>
<evidence type="ECO:0000313" key="9">
    <source>
        <dbReference type="Proteomes" id="UP000237749"/>
    </source>
</evidence>
<dbReference type="InterPro" id="IPR031341">
    <property type="entry name" value="Methyltr_RsmF_N"/>
</dbReference>
<sequence>MIQLPDKFVEKMKGLLGDESDAFLKSYEEDRALGLRINPLKADPGEFVRQSSFLSEPVPWASEGFYYQAGQRPGKHPYHEAGVYYIQEPSAMAVVELLDPMPGEKILDLCAAPGGKTTHIAGKLKGKGFLLSNEIHPARAKILAQNVERMGIGNSVVTNEDSHSLSLKFPEFFDRIVVDAPCSGEGMFRKDEAARLEWSPDHVEVCARRQREILENAAGMLKSGGTMVYSTCTFSPEENEQVIESFLISHPDFSVVDKGERPGLSHGMPKWSKYGSEDLKKTFRIWPHQSEGEGHYLAVLKKEGDMVSERKRSSPAYLKDKVIWKEVELFLKELLADPEVFLDRKEYILFGEQLYLLPPEMIDLKGIKVIRPGLHMGTIKKNRFEPSHALALSLRKEEVLSWAEIPANHEDIVKYLKGQTLSAPFSWPVRLDKKGWVLVVTDGYSIGFAKLAAGILKNHYPKGLRWM</sequence>
<comment type="caution">
    <text evidence="8">The sequence shown here is derived from an EMBL/GenBank/DDBJ whole genome shotgun (WGS) entry which is preliminary data.</text>
</comment>
<dbReference type="CDD" id="cd02440">
    <property type="entry name" value="AdoMet_MTases"/>
    <property type="match status" value="1"/>
</dbReference>
<dbReference type="Pfam" id="PF01189">
    <property type="entry name" value="Methyltr_RsmB-F"/>
    <property type="match status" value="1"/>
</dbReference>
<feature type="active site" description="Nucleophile" evidence="6">
    <location>
        <position position="232"/>
    </location>
</feature>
<dbReference type="GO" id="GO:0003723">
    <property type="term" value="F:RNA binding"/>
    <property type="evidence" value="ECO:0007669"/>
    <property type="project" value="UniProtKB-UniRule"/>
</dbReference>
<protein>
    <submittedName>
        <fullName evidence="8">NOL1/NOP2/sun family putative RNA methylase</fullName>
    </submittedName>
</protein>
<feature type="binding site" evidence="6">
    <location>
        <begin position="110"/>
        <end position="116"/>
    </location>
    <ligand>
        <name>S-adenosyl-L-methionine</name>
        <dbReference type="ChEBI" id="CHEBI:59789"/>
    </ligand>
</feature>
<dbReference type="GO" id="GO:0008757">
    <property type="term" value="F:S-adenosylmethionine-dependent methyltransferase activity"/>
    <property type="evidence" value="ECO:0007669"/>
    <property type="project" value="InterPro"/>
</dbReference>
<gene>
    <name evidence="8" type="ORF">BXY41_105103</name>
</gene>
<keyword evidence="2 6" id="KW-0489">Methyltransferase</keyword>
<dbReference type="Gene3D" id="2.30.130.60">
    <property type="match status" value="1"/>
</dbReference>
<keyword evidence="5 6" id="KW-0694">RNA-binding</keyword>
<evidence type="ECO:0000256" key="2">
    <source>
        <dbReference type="ARBA" id="ARBA00022603"/>
    </source>
</evidence>
<dbReference type="SUPFAM" id="SSF53335">
    <property type="entry name" value="S-adenosyl-L-methionine-dependent methyltransferases"/>
    <property type="match status" value="1"/>
</dbReference>
<dbReference type="GO" id="GO:0001510">
    <property type="term" value="P:RNA methylation"/>
    <property type="evidence" value="ECO:0007669"/>
    <property type="project" value="InterPro"/>
</dbReference>
<feature type="domain" description="SAM-dependent MTase RsmB/NOP-type" evidence="7">
    <location>
        <begin position="23"/>
        <end position="303"/>
    </location>
</feature>
<dbReference type="AlphaFoldDB" id="A0A2S6HT06"/>
<dbReference type="OrthoDB" id="9810297at2"/>
<comment type="similarity">
    <text evidence="6">Belongs to the class I-like SAM-binding methyltransferase superfamily. RsmB/NOP family.</text>
</comment>
<feature type="binding site" evidence="6">
    <location>
        <position position="134"/>
    </location>
    <ligand>
        <name>S-adenosyl-L-methionine</name>
        <dbReference type="ChEBI" id="CHEBI:59789"/>
    </ligand>
</feature>
<feature type="binding site" evidence="6">
    <location>
        <position position="161"/>
    </location>
    <ligand>
        <name>S-adenosyl-L-methionine</name>
        <dbReference type="ChEBI" id="CHEBI:59789"/>
    </ligand>
</feature>
<evidence type="ECO:0000256" key="4">
    <source>
        <dbReference type="ARBA" id="ARBA00022691"/>
    </source>
</evidence>
<dbReference type="Pfam" id="PF17125">
    <property type="entry name" value="Methyltr_RsmF_N"/>
    <property type="match status" value="1"/>
</dbReference>
<dbReference type="PROSITE" id="PS51686">
    <property type="entry name" value="SAM_MT_RSMB_NOP"/>
    <property type="match status" value="1"/>
</dbReference>
<name>A0A2S6HT06_9FIRM</name>
<reference evidence="8 9" key="1">
    <citation type="submission" date="2018-02" db="EMBL/GenBank/DDBJ databases">
        <title>Genomic Encyclopedia of Archaeal and Bacterial Type Strains, Phase II (KMG-II): from individual species to whole genera.</title>
        <authorList>
            <person name="Goeker M."/>
        </authorList>
    </citation>
    <scope>NUCLEOTIDE SEQUENCE [LARGE SCALE GENOMIC DNA]</scope>
    <source>
        <strain evidence="8 9">DSM 3808</strain>
    </source>
</reference>
<dbReference type="Pfam" id="PF13636">
    <property type="entry name" value="Methyltranf_PUA"/>
    <property type="match status" value="1"/>
</dbReference>
<dbReference type="Pfam" id="PF17126">
    <property type="entry name" value="RsmF_methylt_CI"/>
    <property type="match status" value="1"/>
</dbReference>
<dbReference type="PANTHER" id="PTHR22807:SF30">
    <property type="entry name" value="28S RRNA (CYTOSINE(4447)-C(5))-METHYLTRANSFERASE-RELATED"/>
    <property type="match status" value="1"/>
</dbReference>
<dbReference type="EMBL" id="PTJA01000005">
    <property type="protein sequence ID" value="PPK80887.1"/>
    <property type="molecule type" value="Genomic_DNA"/>
</dbReference>
<dbReference type="CDD" id="cd21147">
    <property type="entry name" value="RsmF_methylt_CTD1"/>
    <property type="match status" value="1"/>
</dbReference>
<dbReference type="RefSeq" id="WP_104436879.1">
    <property type="nucleotide sequence ID" value="NZ_PTJA01000005.1"/>
</dbReference>
<keyword evidence="1" id="KW-0963">Cytoplasm</keyword>